<accession>A0A3L5TRR0</accession>
<proteinExistence type="predicted"/>
<organism evidence="1 2">
    <name type="scientific">Mytilus galloprovincialis</name>
    <name type="common">Mediterranean mussel</name>
    <dbReference type="NCBI Taxonomy" id="29158"/>
    <lineage>
        <taxon>Eukaryota</taxon>
        <taxon>Metazoa</taxon>
        <taxon>Spiralia</taxon>
        <taxon>Lophotrochozoa</taxon>
        <taxon>Mollusca</taxon>
        <taxon>Bivalvia</taxon>
        <taxon>Autobranchia</taxon>
        <taxon>Pteriomorphia</taxon>
        <taxon>Mytilida</taxon>
        <taxon>Mytiloidea</taxon>
        <taxon>Mytilidae</taxon>
        <taxon>Mytilinae</taxon>
        <taxon>Mytilus</taxon>
    </lineage>
</organism>
<dbReference type="EMBL" id="KV588146">
    <property type="protein sequence ID" value="OPL32611.1"/>
    <property type="molecule type" value="Genomic_DNA"/>
</dbReference>
<gene>
    <name evidence="1" type="ORF">AM593_01371</name>
</gene>
<comment type="caution">
    <text evidence="1">The sequence shown here is derived from an EMBL/GenBank/DDBJ whole genome shotgun (WGS) entry which is preliminary data.</text>
</comment>
<evidence type="ECO:0000313" key="1">
    <source>
        <dbReference type="EMBL" id="OPL32611.1"/>
    </source>
</evidence>
<feature type="non-terminal residue" evidence="1">
    <location>
        <position position="1"/>
    </location>
</feature>
<dbReference type="Proteomes" id="UP000266721">
    <property type="component" value="Unassembled WGS sequence"/>
</dbReference>
<feature type="non-terminal residue" evidence="1">
    <location>
        <position position="417"/>
    </location>
</feature>
<dbReference type="AlphaFoldDB" id="A0A3L5TRR0"/>
<sequence length="417" mass="47497">MSLEDIGVLFKANYRNGKVILTCKVDLLGFDVIIQNPHGETVGKCLAPIRHSQEGEHPKQKGESLTPNTVQYLDSNRTIVTIETPDNDTEGFWTCYHGTNRDDDGVYVPNYLFEDKNPPQHEQDKTVHLDTPLAYEYQTTKTLQKADNFLTNKSRQPGDRISSQQVISNILQAESYNLTTYLDESIAIASRKLFSRLVDNPKFKEISSETRMKIAFKRWSDVDRVFELSGNPHGITESADFYQPYQMPVFAPPLIGGQTRPSDSYQARPTTELSGFTFGGQSGNVPTPDLNVSLTQFIQHTNVKTGVVTYYRIKPNTQNNLKHHIKRHSRTTCYMLAEEIDEQSDVTLEYLINRYSLRVNTQKTKIVSRNDKIRNTSNNTAMRLHVHTTIEHFTSHGIINNEDNGTKQDVTVMIYKA</sequence>
<protein>
    <submittedName>
        <fullName evidence="1">Uncharacterized protein</fullName>
    </submittedName>
</protein>
<name>A0A3L5TRR0_MYTGA</name>
<evidence type="ECO:0000313" key="2">
    <source>
        <dbReference type="Proteomes" id="UP000266721"/>
    </source>
</evidence>
<keyword evidence="2" id="KW-1185">Reference proteome</keyword>
<reference evidence="1 2" key="1">
    <citation type="journal article" date="2016" name="PLoS ONE">
        <title>A First Insight into the Genome of the Filter-Feeder Mussel Mytilus galloprovincialis.</title>
        <authorList>
            <person name="Murgarella M."/>
            <person name="Puiu D."/>
            <person name="Novoa B."/>
            <person name="Figueras A."/>
            <person name="Posada D."/>
            <person name="Canchaya C."/>
        </authorList>
    </citation>
    <scope>NUCLEOTIDE SEQUENCE [LARGE SCALE GENOMIC DNA]</scope>
    <source>
        <tissue evidence="1">Muscle</tissue>
    </source>
</reference>